<reference evidence="2 3" key="1">
    <citation type="submission" date="2019-02" db="EMBL/GenBank/DDBJ databases">
        <title>Deep-cultivation of Planctomycetes and their phenomic and genomic characterization uncovers novel biology.</title>
        <authorList>
            <person name="Wiegand S."/>
            <person name="Jogler M."/>
            <person name="Boedeker C."/>
            <person name="Pinto D."/>
            <person name="Vollmers J."/>
            <person name="Rivas-Marin E."/>
            <person name="Kohn T."/>
            <person name="Peeters S.H."/>
            <person name="Heuer A."/>
            <person name="Rast P."/>
            <person name="Oberbeckmann S."/>
            <person name="Bunk B."/>
            <person name="Jeske O."/>
            <person name="Meyerdierks A."/>
            <person name="Storesund J.E."/>
            <person name="Kallscheuer N."/>
            <person name="Luecker S."/>
            <person name="Lage O.M."/>
            <person name="Pohl T."/>
            <person name="Merkel B.J."/>
            <person name="Hornburger P."/>
            <person name="Mueller R.-W."/>
            <person name="Bruemmer F."/>
            <person name="Labrenz M."/>
            <person name="Spormann A.M."/>
            <person name="Op Den Camp H."/>
            <person name="Overmann J."/>
            <person name="Amann R."/>
            <person name="Jetten M.S.M."/>
            <person name="Mascher T."/>
            <person name="Medema M.H."/>
            <person name="Devos D.P."/>
            <person name="Kaster A.-K."/>
            <person name="Ovreas L."/>
            <person name="Rohde M."/>
            <person name="Galperin M.Y."/>
            <person name="Jogler C."/>
        </authorList>
    </citation>
    <scope>NUCLEOTIDE SEQUENCE [LARGE SCALE GENOMIC DNA]</scope>
    <source>
        <strain evidence="2 3">Pla52n</strain>
    </source>
</reference>
<feature type="region of interest" description="Disordered" evidence="1">
    <location>
        <begin position="80"/>
        <end position="108"/>
    </location>
</feature>
<dbReference type="EMBL" id="SJPN01000011">
    <property type="protein sequence ID" value="TWT92350.1"/>
    <property type="molecule type" value="Genomic_DNA"/>
</dbReference>
<dbReference type="Proteomes" id="UP000320176">
    <property type="component" value="Unassembled WGS sequence"/>
</dbReference>
<sequence length="163" mass="18292">MDESQPLNDGGSLSAEISEQMVLAKKVKPLWARKAIVEETIESLEAMETVQPGDYVCRGIHGELWGQKSDKLLEKYSPSEEVETVDGESAEEGKATQWRRFDPKPDAPPVRAIQRHEPFCVQTSWGLLRGKAGDYLVQSTTDLTDVWVVDQAIFEATYQYCAE</sequence>
<accession>A0A5C5ZZ43</accession>
<proteinExistence type="predicted"/>
<evidence type="ECO:0000313" key="2">
    <source>
        <dbReference type="EMBL" id="TWT92350.1"/>
    </source>
</evidence>
<comment type="caution">
    <text evidence="2">The sequence shown here is derived from an EMBL/GenBank/DDBJ whole genome shotgun (WGS) entry which is preliminary data.</text>
</comment>
<name>A0A5C5ZZ43_9BACT</name>
<protein>
    <submittedName>
        <fullName evidence="2">Uncharacterized protein</fullName>
    </submittedName>
</protein>
<gene>
    <name evidence="2" type="ORF">Pla52n_62240</name>
</gene>
<dbReference type="AlphaFoldDB" id="A0A5C5ZZ43"/>
<dbReference type="RefSeq" id="WP_146523150.1">
    <property type="nucleotide sequence ID" value="NZ_CP151726.1"/>
</dbReference>
<organism evidence="2 3">
    <name type="scientific">Stieleria varia</name>
    <dbReference type="NCBI Taxonomy" id="2528005"/>
    <lineage>
        <taxon>Bacteria</taxon>
        <taxon>Pseudomonadati</taxon>
        <taxon>Planctomycetota</taxon>
        <taxon>Planctomycetia</taxon>
        <taxon>Pirellulales</taxon>
        <taxon>Pirellulaceae</taxon>
        <taxon>Stieleria</taxon>
    </lineage>
</organism>
<keyword evidence="3" id="KW-1185">Reference proteome</keyword>
<evidence type="ECO:0000313" key="3">
    <source>
        <dbReference type="Proteomes" id="UP000320176"/>
    </source>
</evidence>
<feature type="compositionally biased region" description="Basic and acidic residues" evidence="1">
    <location>
        <begin position="91"/>
        <end position="105"/>
    </location>
</feature>
<dbReference type="OrthoDB" id="164406at2"/>
<feature type="compositionally biased region" description="Acidic residues" evidence="1">
    <location>
        <begin position="80"/>
        <end position="90"/>
    </location>
</feature>
<evidence type="ECO:0000256" key="1">
    <source>
        <dbReference type="SAM" id="MobiDB-lite"/>
    </source>
</evidence>